<evidence type="ECO:0000256" key="2">
    <source>
        <dbReference type="SAM" id="Phobius"/>
    </source>
</evidence>
<dbReference type="AlphaFoldDB" id="A0A8J8KEQ4"/>
<gene>
    <name evidence="3" type="ORF">HT576_10685</name>
</gene>
<dbReference type="Proteomes" id="UP000728647">
    <property type="component" value="Unassembled WGS sequence"/>
</dbReference>
<organism evidence="3 4">
    <name type="scientific">Haloterrigena gelatinilytica</name>
    <dbReference type="NCBI Taxonomy" id="2741724"/>
    <lineage>
        <taxon>Archaea</taxon>
        <taxon>Methanobacteriati</taxon>
        <taxon>Methanobacteriota</taxon>
        <taxon>Stenosarchaea group</taxon>
        <taxon>Halobacteria</taxon>
        <taxon>Halobacteriales</taxon>
        <taxon>Natrialbaceae</taxon>
        <taxon>Haloterrigena</taxon>
    </lineage>
</organism>
<feature type="region of interest" description="Disordered" evidence="1">
    <location>
        <begin position="1"/>
        <end position="31"/>
    </location>
</feature>
<keyword evidence="2" id="KW-0472">Membrane</keyword>
<dbReference type="RefSeq" id="WP_174702019.1">
    <property type="nucleotide sequence ID" value="NZ_JABURA010000001.1"/>
</dbReference>
<reference evidence="3" key="1">
    <citation type="submission" date="2020-06" db="EMBL/GenBank/DDBJ databases">
        <title>Haloterrigena sp. nov., an extremely halophilic archaeon isolated from a saline sediment.</title>
        <authorList>
            <person name="Liu B.-B."/>
        </authorList>
    </citation>
    <scope>NUCLEOTIDE SEQUENCE</scope>
    <source>
        <strain evidence="3">SYSU A121-1</strain>
    </source>
</reference>
<dbReference type="EMBL" id="JABURA010000001">
    <property type="protein sequence ID" value="NUB91483.1"/>
    <property type="molecule type" value="Genomic_DNA"/>
</dbReference>
<evidence type="ECO:0000256" key="1">
    <source>
        <dbReference type="SAM" id="MobiDB-lite"/>
    </source>
</evidence>
<proteinExistence type="predicted"/>
<accession>A0A8J8KEQ4</accession>
<evidence type="ECO:0000313" key="4">
    <source>
        <dbReference type="Proteomes" id="UP000728647"/>
    </source>
</evidence>
<keyword evidence="2" id="KW-1133">Transmembrane helix</keyword>
<name>A0A8J8KEQ4_9EURY</name>
<feature type="compositionally biased region" description="Basic and acidic residues" evidence="1">
    <location>
        <begin position="1"/>
        <end position="23"/>
    </location>
</feature>
<sequence>MVDEQPARDGEPGRYESADRDRLAPPGSPGGAAAAASILWGLVASVTTGSLLVAVLVTLDALTTLEAVAGFTSDWLE</sequence>
<keyword evidence="2" id="KW-0812">Transmembrane</keyword>
<comment type="caution">
    <text evidence="3">The sequence shown here is derived from an EMBL/GenBank/DDBJ whole genome shotgun (WGS) entry which is preliminary data.</text>
</comment>
<protein>
    <submittedName>
        <fullName evidence="3">Uncharacterized protein</fullName>
    </submittedName>
</protein>
<feature type="transmembrane region" description="Helical" evidence="2">
    <location>
        <begin position="32"/>
        <end position="57"/>
    </location>
</feature>
<evidence type="ECO:0000313" key="3">
    <source>
        <dbReference type="EMBL" id="NUB91483.1"/>
    </source>
</evidence>